<feature type="transmembrane region" description="Helical" evidence="12">
    <location>
        <begin position="48"/>
        <end position="75"/>
    </location>
</feature>
<comment type="subunit">
    <text evidence="4">The complex is composed of two ATP-binding proteins (MlaF), two transmembrane proteins (MlaE), two cytoplasmic solute-binding proteins (MlaB) and six periplasmic solute-binding proteins (MlaD).</text>
</comment>
<evidence type="ECO:0000256" key="1">
    <source>
        <dbReference type="ARBA" id="ARBA00002460"/>
    </source>
</evidence>
<evidence type="ECO:0000256" key="11">
    <source>
        <dbReference type="ARBA" id="ARBA00023136"/>
    </source>
</evidence>
<comment type="caution">
    <text evidence="13">The sequence shown here is derived from an EMBL/GenBank/DDBJ whole genome shotgun (WGS) entry which is preliminary data.</text>
</comment>
<dbReference type="InterPro" id="IPR053408">
    <property type="entry name" value="MlaE_Permease"/>
</dbReference>
<comment type="caution">
    <text evidence="12">Lacks conserved residue(s) required for the propagation of feature annotation.</text>
</comment>
<dbReference type="GO" id="GO:0043190">
    <property type="term" value="C:ATP-binding cassette (ABC) transporter complex"/>
    <property type="evidence" value="ECO:0007669"/>
    <property type="project" value="InterPro"/>
</dbReference>
<evidence type="ECO:0000256" key="4">
    <source>
        <dbReference type="ARBA" id="ARBA00011380"/>
    </source>
</evidence>
<evidence type="ECO:0000256" key="3">
    <source>
        <dbReference type="ARBA" id="ARBA00007556"/>
    </source>
</evidence>
<reference evidence="13" key="2">
    <citation type="submission" date="2020-09" db="EMBL/GenBank/DDBJ databases">
        <authorList>
            <person name="Sun Q."/>
            <person name="Kim S."/>
        </authorList>
    </citation>
    <scope>NUCLEOTIDE SEQUENCE</scope>
    <source>
        <strain evidence="13">KCTC 23732</strain>
    </source>
</reference>
<comment type="subcellular location">
    <subcellularLocation>
        <location evidence="2 12">Cell inner membrane</location>
        <topology evidence="2 12">Multi-pass membrane protein</topology>
    </subcellularLocation>
</comment>
<keyword evidence="7" id="KW-1003">Cell membrane</keyword>
<evidence type="ECO:0000256" key="7">
    <source>
        <dbReference type="ARBA" id="ARBA00022475"/>
    </source>
</evidence>
<dbReference type="RefSeq" id="WP_189384381.1">
    <property type="nucleotide sequence ID" value="NZ_BAABFY010000055.1"/>
</dbReference>
<keyword evidence="11 12" id="KW-0472">Membrane</keyword>
<name>A0A918MY53_9BURK</name>
<comment type="function">
    <text evidence="1">Part of the ABC transporter complex MlaFEDB, which is involved in a phospholipid transport pathway that maintains lipid asymmetry in the outer membrane by retrograde trafficking of phospholipids from the outer membrane to the inner membrane. Probably responsible for the translocation of the substrate across the membrane.</text>
</comment>
<evidence type="ECO:0000256" key="6">
    <source>
        <dbReference type="ARBA" id="ARBA00022448"/>
    </source>
</evidence>
<dbReference type="NCBIfam" id="TIGR00056">
    <property type="entry name" value="MlaE family lipid ABC transporter permease subunit"/>
    <property type="match status" value="1"/>
</dbReference>
<dbReference type="Pfam" id="PF02405">
    <property type="entry name" value="MlaE"/>
    <property type="match status" value="1"/>
</dbReference>
<reference evidence="13" key="1">
    <citation type="journal article" date="2014" name="Int. J. Syst. Evol. Microbiol.">
        <title>Complete genome sequence of Corynebacterium casei LMG S-19264T (=DSM 44701T), isolated from a smear-ripened cheese.</title>
        <authorList>
            <consortium name="US DOE Joint Genome Institute (JGI-PGF)"/>
            <person name="Walter F."/>
            <person name="Albersmeier A."/>
            <person name="Kalinowski J."/>
            <person name="Ruckert C."/>
        </authorList>
    </citation>
    <scope>NUCLEOTIDE SEQUENCE</scope>
    <source>
        <strain evidence="13">KCTC 23732</strain>
    </source>
</reference>
<evidence type="ECO:0000256" key="8">
    <source>
        <dbReference type="ARBA" id="ARBA00022519"/>
    </source>
</evidence>
<dbReference type="InterPro" id="IPR030802">
    <property type="entry name" value="Permease_MalE"/>
</dbReference>
<keyword evidence="10 12" id="KW-1133">Transmembrane helix</keyword>
<dbReference type="NCBIfam" id="NF033619">
    <property type="entry name" value="perm_MlaE_1"/>
    <property type="match status" value="1"/>
</dbReference>
<organism evidence="13 14">
    <name type="scientific">Advenella faeciporci</name>
    <dbReference type="NCBI Taxonomy" id="797535"/>
    <lineage>
        <taxon>Bacteria</taxon>
        <taxon>Pseudomonadati</taxon>
        <taxon>Pseudomonadota</taxon>
        <taxon>Betaproteobacteria</taxon>
        <taxon>Burkholderiales</taxon>
        <taxon>Alcaligenaceae</taxon>
    </lineage>
</organism>
<dbReference type="EMBL" id="BMYS01000005">
    <property type="protein sequence ID" value="GGW82352.1"/>
    <property type="molecule type" value="Genomic_DNA"/>
</dbReference>
<proteinExistence type="inferred from homology"/>
<dbReference type="PANTHER" id="PTHR30188">
    <property type="entry name" value="ABC TRANSPORTER PERMEASE PROTEIN-RELATED"/>
    <property type="match status" value="1"/>
</dbReference>
<keyword evidence="14" id="KW-1185">Reference proteome</keyword>
<dbReference type="InterPro" id="IPR003453">
    <property type="entry name" value="ABC_MlaE_roteobac"/>
</dbReference>
<protein>
    <recommendedName>
        <fullName evidence="5">Intermembrane phospholipid transport system permease protein MlaE</fullName>
    </recommendedName>
</protein>
<feature type="transmembrane region" description="Helical" evidence="12">
    <location>
        <begin position="6"/>
        <end position="28"/>
    </location>
</feature>
<evidence type="ECO:0000256" key="2">
    <source>
        <dbReference type="ARBA" id="ARBA00004429"/>
    </source>
</evidence>
<dbReference type="Proteomes" id="UP000608345">
    <property type="component" value="Unassembled WGS sequence"/>
</dbReference>
<evidence type="ECO:0000313" key="14">
    <source>
        <dbReference type="Proteomes" id="UP000608345"/>
    </source>
</evidence>
<keyword evidence="8 12" id="KW-0997">Cell inner membrane</keyword>
<keyword evidence="9 12" id="KW-0812">Transmembrane</keyword>
<feature type="transmembrane region" description="Helical" evidence="12">
    <location>
        <begin position="199"/>
        <end position="219"/>
    </location>
</feature>
<feature type="transmembrane region" description="Helical" evidence="12">
    <location>
        <begin position="148"/>
        <end position="179"/>
    </location>
</feature>
<keyword evidence="6" id="KW-0813">Transport</keyword>
<dbReference type="PANTHER" id="PTHR30188:SF4">
    <property type="entry name" value="PROTEIN TRIGALACTOSYLDIACYLGLYCEROL 1, CHLOROPLASTIC"/>
    <property type="match status" value="1"/>
</dbReference>
<evidence type="ECO:0000256" key="10">
    <source>
        <dbReference type="ARBA" id="ARBA00022989"/>
    </source>
</evidence>
<evidence type="ECO:0000256" key="9">
    <source>
        <dbReference type="ARBA" id="ARBA00022692"/>
    </source>
</evidence>
<evidence type="ECO:0000313" key="13">
    <source>
        <dbReference type="EMBL" id="GGW82352.1"/>
    </source>
</evidence>
<dbReference type="AlphaFoldDB" id="A0A918MY53"/>
<dbReference type="GO" id="GO:0005548">
    <property type="term" value="F:phospholipid transporter activity"/>
    <property type="evidence" value="ECO:0007669"/>
    <property type="project" value="TreeGrafter"/>
</dbReference>
<comment type="similarity">
    <text evidence="3 12">Belongs to the MlaE permease family.</text>
</comment>
<sequence length="258" mass="27307">MIFNSISALGAFIINVISGLGVFSKFTWELFCKSGIVLRRPRLVIDQVHFIGNHSLLIIAVSGLFVGFVLGLQGYNTLSMYGSEEALGLLVALSLVRELGPVVTALLFAGRAGTSITAEIGLMKAGEQLAAIDVMGISPLRRILAPRLWGGVIAMPVLGAIFSAVGIIGGWVVGVLMINVDAGSFWAQMQNGVDVFSDVGNGLIKSVVFGFAVMLIALFEGWYAKPTPEGVSRATTRTVVRSSLAVLGLDFLLTAVMF</sequence>
<gene>
    <name evidence="13" type="ORF">GCM10011450_10220</name>
</gene>
<accession>A0A918MY53</accession>
<evidence type="ECO:0000256" key="12">
    <source>
        <dbReference type="RuleBase" id="RU362044"/>
    </source>
</evidence>
<evidence type="ECO:0000256" key="5">
    <source>
        <dbReference type="ARBA" id="ARBA00020857"/>
    </source>
</evidence>